<evidence type="ECO:0000256" key="5">
    <source>
        <dbReference type="ARBA" id="ARBA00022989"/>
    </source>
</evidence>
<dbReference type="InterPro" id="IPR036259">
    <property type="entry name" value="MFS_trans_sf"/>
</dbReference>
<accession>A0A1S8L957</accession>
<keyword evidence="4" id="KW-0812">Transmembrane</keyword>
<sequence>MLLVNKQTFSSLTHRDFKCFIVGQSISLMGTWLQRTAQVWLLYTLTKSPLLLGALSIFQFGPTLLFSVFCGAIVDRFPKKKLLYLTQSVGMLQALVLFLLVYTNHITALLIFFLATIEGFTTTLDMPTRQSYFIELVGKKDLPNAVSLNSSIFNIAKIIGPSIAGIIMTTFSMSFCFFINFLSYAAVLTGLFLIKQKSLAANTSNGNLLKEIKEGLKYVYSNKILLKAFIFMAIVCTFAMNVDVIVPVFSKTVLNKGSHGYTFLLSAMGIGSLFGTMKMASLRRNNLNFKLLKIVGLSSGLLQVIAAFSGNLYFTAILVLGSGFSNLCFLNGSNSILQLNTSDKYRGRVMSIYTLFNAGTTPIGNLVVGSFMNNFGGRYGFLSAGLITAILAAVFSMIYRNNSANTI</sequence>
<evidence type="ECO:0000256" key="1">
    <source>
        <dbReference type="ARBA" id="ARBA00004651"/>
    </source>
</evidence>
<keyword evidence="3" id="KW-1003">Cell membrane</keyword>
<evidence type="ECO:0000256" key="3">
    <source>
        <dbReference type="ARBA" id="ARBA00022475"/>
    </source>
</evidence>
<protein>
    <submittedName>
        <fullName evidence="7">Enterobactin exporter EntS</fullName>
    </submittedName>
</protein>
<reference evidence="7 8" key="1">
    <citation type="submission" date="2022-04" db="EMBL/GenBank/DDBJ databases">
        <title>Genome sequence of C. roseum typestrain.</title>
        <authorList>
            <person name="Poehlein A."/>
            <person name="Schoch T."/>
            <person name="Duerre P."/>
            <person name="Daniel R."/>
        </authorList>
    </citation>
    <scope>NUCLEOTIDE SEQUENCE [LARGE SCALE GENOMIC DNA]</scope>
    <source>
        <strain evidence="7 8">DSM 7320</strain>
    </source>
</reference>
<dbReference type="Pfam" id="PF05977">
    <property type="entry name" value="MFS_3"/>
    <property type="match status" value="1"/>
</dbReference>
<evidence type="ECO:0000313" key="8">
    <source>
        <dbReference type="Proteomes" id="UP000190951"/>
    </source>
</evidence>
<evidence type="ECO:0000313" key="7">
    <source>
        <dbReference type="EMBL" id="URZ10099.1"/>
    </source>
</evidence>
<keyword evidence="5" id="KW-1133">Transmembrane helix</keyword>
<comment type="subcellular location">
    <subcellularLocation>
        <location evidence="1">Cell membrane</location>
        <topology evidence="1">Multi-pass membrane protein</topology>
    </subcellularLocation>
</comment>
<dbReference type="Gene3D" id="1.20.1250.20">
    <property type="entry name" value="MFS general substrate transporter like domains"/>
    <property type="match status" value="1"/>
</dbReference>
<dbReference type="PANTHER" id="PTHR23513:SF11">
    <property type="entry name" value="STAPHYLOFERRIN A TRANSPORTER"/>
    <property type="match status" value="1"/>
</dbReference>
<dbReference type="STRING" id="84029.CROST_16920"/>
<name>A0A1S8L957_9CLOT</name>
<evidence type="ECO:0000256" key="2">
    <source>
        <dbReference type="ARBA" id="ARBA00022448"/>
    </source>
</evidence>
<dbReference type="GO" id="GO:0005886">
    <property type="term" value="C:plasma membrane"/>
    <property type="evidence" value="ECO:0007669"/>
    <property type="project" value="UniProtKB-SubCell"/>
</dbReference>
<dbReference type="InterPro" id="IPR020846">
    <property type="entry name" value="MFS_dom"/>
</dbReference>
<dbReference type="EMBL" id="CP096983">
    <property type="protein sequence ID" value="URZ10099.1"/>
    <property type="molecule type" value="Genomic_DNA"/>
</dbReference>
<dbReference type="Proteomes" id="UP000190951">
    <property type="component" value="Chromosome"/>
</dbReference>
<dbReference type="AlphaFoldDB" id="A0A1S8L957"/>
<keyword evidence="8" id="KW-1185">Reference proteome</keyword>
<dbReference type="CDD" id="cd06173">
    <property type="entry name" value="MFS_MefA_like"/>
    <property type="match status" value="1"/>
</dbReference>
<evidence type="ECO:0000256" key="6">
    <source>
        <dbReference type="ARBA" id="ARBA00023136"/>
    </source>
</evidence>
<dbReference type="KEGG" id="crw:CROST_008070"/>
<dbReference type="SUPFAM" id="SSF103473">
    <property type="entry name" value="MFS general substrate transporter"/>
    <property type="match status" value="1"/>
</dbReference>
<dbReference type="PANTHER" id="PTHR23513">
    <property type="entry name" value="INTEGRAL MEMBRANE EFFLUX PROTEIN-RELATED"/>
    <property type="match status" value="1"/>
</dbReference>
<dbReference type="InterPro" id="IPR010290">
    <property type="entry name" value="TM_effector"/>
</dbReference>
<evidence type="ECO:0000256" key="4">
    <source>
        <dbReference type="ARBA" id="ARBA00022692"/>
    </source>
</evidence>
<organism evidence="7 8">
    <name type="scientific">Clostridium felsineum</name>
    <dbReference type="NCBI Taxonomy" id="36839"/>
    <lineage>
        <taxon>Bacteria</taxon>
        <taxon>Bacillati</taxon>
        <taxon>Bacillota</taxon>
        <taxon>Clostridia</taxon>
        <taxon>Eubacteriales</taxon>
        <taxon>Clostridiaceae</taxon>
        <taxon>Clostridium</taxon>
    </lineage>
</organism>
<proteinExistence type="predicted"/>
<keyword evidence="2" id="KW-0813">Transport</keyword>
<dbReference type="RefSeq" id="WP_077834595.1">
    <property type="nucleotide sequence ID" value="NZ_CP096983.1"/>
</dbReference>
<dbReference type="PROSITE" id="PS50850">
    <property type="entry name" value="MFS"/>
    <property type="match status" value="1"/>
</dbReference>
<keyword evidence="6" id="KW-0472">Membrane</keyword>
<dbReference type="GO" id="GO:0022857">
    <property type="term" value="F:transmembrane transporter activity"/>
    <property type="evidence" value="ECO:0007669"/>
    <property type="project" value="InterPro"/>
</dbReference>
<gene>
    <name evidence="7" type="primary">entS_2</name>
    <name evidence="7" type="ORF">CROST_008070</name>
</gene>